<dbReference type="AlphaFoldDB" id="A0A067R5K8"/>
<keyword evidence="3" id="KW-0408">Iron</keyword>
<dbReference type="InterPro" id="IPR042216">
    <property type="entry name" value="MitoNEET_CISD"/>
</dbReference>
<dbReference type="SMART" id="SM00704">
    <property type="entry name" value="ZnF_CDGSH"/>
    <property type="match status" value="2"/>
</dbReference>
<dbReference type="Pfam" id="PF09360">
    <property type="entry name" value="zf-CDGSH"/>
    <property type="match status" value="2"/>
</dbReference>
<dbReference type="STRING" id="136037.A0A067R5K8"/>
<dbReference type="EMBL" id="KK852946">
    <property type="protein sequence ID" value="KDR13421.1"/>
    <property type="molecule type" value="Genomic_DNA"/>
</dbReference>
<dbReference type="Gene3D" id="3.40.5.90">
    <property type="entry name" value="CDGSH iron-sulfur domain, mitoNEET-type"/>
    <property type="match status" value="2"/>
</dbReference>
<organism evidence="7 8">
    <name type="scientific">Zootermopsis nevadensis</name>
    <name type="common">Dampwood termite</name>
    <dbReference type="NCBI Taxonomy" id="136037"/>
    <lineage>
        <taxon>Eukaryota</taxon>
        <taxon>Metazoa</taxon>
        <taxon>Ecdysozoa</taxon>
        <taxon>Arthropoda</taxon>
        <taxon>Hexapoda</taxon>
        <taxon>Insecta</taxon>
        <taxon>Pterygota</taxon>
        <taxon>Neoptera</taxon>
        <taxon>Polyneoptera</taxon>
        <taxon>Dictyoptera</taxon>
        <taxon>Blattodea</taxon>
        <taxon>Blattoidea</taxon>
        <taxon>Termitoidae</taxon>
        <taxon>Termopsidae</taxon>
        <taxon>Zootermopsis</taxon>
    </lineage>
</organism>
<evidence type="ECO:0000313" key="8">
    <source>
        <dbReference type="Proteomes" id="UP000027135"/>
    </source>
</evidence>
<keyword evidence="1" id="KW-0001">2Fe-2S</keyword>
<evidence type="ECO:0000313" key="7">
    <source>
        <dbReference type="EMBL" id="KDR13421.1"/>
    </source>
</evidence>
<dbReference type="InterPro" id="IPR052950">
    <property type="entry name" value="CISD"/>
</dbReference>
<keyword evidence="4" id="KW-0411">Iron-sulfur</keyword>
<comment type="cofactor">
    <cofactor evidence="5">
        <name>[2Fe-2S] cluster</name>
        <dbReference type="ChEBI" id="CHEBI:190135"/>
    </cofactor>
</comment>
<dbReference type="PANTHER" id="PTHR46491">
    <property type="entry name" value="CDGSH IRON SULFUR DOMAIN PROTEIN HOMOLOG"/>
    <property type="match status" value="1"/>
</dbReference>
<gene>
    <name evidence="7" type="ORF">L798_12496</name>
</gene>
<keyword evidence="2" id="KW-0479">Metal-binding</keyword>
<dbReference type="Proteomes" id="UP000027135">
    <property type="component" value="Unassembled WGS sequence"/>
</dbReference>
<dbReference type="GO" id="GO:0005739">
    <property type="term" value="C:mitochondrion"/>
    <property type="evidence" value="ECO:0007669"/>
    <property type="project" value="TreeGrafter"/>
</dbReference>
<proteinExistence type="predicted"/>
<keyword evidence="8" id="KW-1185">Reference proteome</keyword>
<dbReference type="OMA" id="TGDYWLC"/>
<dbReference type="InParanoid" id="A0A067R5K8"/>
<protein>
    <submittedName>
        <fullName evidence="7">CDGSH iron sulfur domain-containing protein 3, mitochondrial</fullName>
    </submittedName>
</protein>
<reference evidence="7 8" key="1">
    <citation type="journal article" date="2014" name="Nat. Commun.">
        <title>Molecular traces of alternative social organization in a termite genome.</title>
        <authorList>
            <person name="Terrapon N."/>
            <person name="Li C."/>
            <person name="Robertson H.M."/>
            <person name="Ji L."/>
            <person name="Meng X."/>
            <person name="Booth W."/>
            <person name="Chen Z."/>
            <person name="Childers C.P."/>
            <person name="Glastad K.M."/>
            <person name="Gokhale K."/>
            <person name="Gowin J."/>
            <person name="Gronenberg W."/>
            <person name="Hermansen R.A."/>
            <person name="Hu H."/>
            <person name="Hunt B.G."/>
            <person name="Huylmans A.K."/>
            <person name="Khalil S.M."/>
            <person name="Mitchell R.D."/>
            <person name="Munoz-Torres M.C."/>
            <person name="Mustard J.A."/>
            <person name="Pan H."/>
            <person name="Reese J.T."/>
            <person name="Scharf M.E."/>
            <person name="Sun F."/>
            <person name="Vogel H."/>
            <person name="Xiao J."/>
            <person name="Yang W."/>
            <person name="Yang Z."/>
            <person name="Yang Z."/>
            <person name="Zhou J."/>
            <person name="Zhu J."/>
            <person name="Brent C.S."/>
            <person name="Elsik C.G."/>
            <person name="Goodisman M.A."/>
            <person name="Liberles D.A."/>
            <person name="Roe R.M."/>
            <person name="Vargo E.L."/>
            <person name="Vilcinskas A."/>
            <person name="Wang J."/>
            <person name="Bornberg-Bauer E."/>
            <person name="Korb J."/>
            <person name="Zhang G."/>
            <person name="Liebig J."/>
        </authorList>
    </citation>
    <scope>NUCLEOTIDE SEQUENCE [LARGE SCALE GENOMIC DNA]</scope>
    <source>
        <tissue evidence="7">Whole organism</tissue>
    </source>
</reference>
<dbReference type="eggNOG" id="KOG4605">
    <property type="taxonomic scope" value="Eukaryota"/>
</dbReference>
<dbReference type="PANTHER" id="PTHR46491:SF3">
    <property type="entry name" value="CDGSH IRON-SULFUR DOMAIN-CONTAINING PROTEIN 3, MITOCHONDRIAL"/>
    <property type="match status" value="1"/>
</dbReference>
<sequence>MIFTRVFVGNMLSRGNRLYCSQRSSGILVKKKEVAGHIKQISEDEPQIPQNPLKAVHTASAQPENGKIYDKKPFRMKFQKGKAYFWCLCGQSKSQPLCDGTHRNPYLNIKFRPIKFMVTEDKEYWLCNCKQTSNRPFCDGTHKREDIQAAIK</sequence>
<feature type="domain" description="Iron-binding zinc finger CDGSH type" evidence="6">
    <location>
        <begin position="111"/>
        <end position="148"/>
    </location>
</feature>
<evidence type="ECO:0000256" key="3">
    <source>
        <dbReference type="ARBA" id="ARBA00023004"/>
    </source>
</evidence>
<evidence type="ECO:0000256" key="1">
    <source>
        <dbReference type="ARBA" id="ARBA00022714"/>
    </source>
</evidence>
<dbReference type="GO" id="GO:0051537">
    <property type="term" value="F:2 iron, 2 sulfur cluster binding"/>
    <property type="evidence" value="ECO:0007669"/>
    <property type="project" value="UniProtKB-KW"/>
</dbReference>
<evidence type="ECO:0000259" key="6">
    <source>
        <dbReference type="SMART" id="SM00704"/>
    </source>
</evidence>
<evidence type="ECO:0000256" key="4">
    <source>
        <dbReference type="ARBA" id="ARBA00023014"/>
    </source>
</evidence>
<dbReference type="OrthoDB" id="15717at2759"/>
<feature type="domain" description="Iron-binding zinc finger CDGSH type" evidence="6">
    <location>
        <begin position="71"/>
        <end position="108"/>
    </location>
</feature>
<dbReference type="GO" id="GO:0046872">
    <property type="term" value="F:metal ion binding"/>
    <property type="evidence" value="ECO:0007669"/>
    <property type="project" value="UniProtKB-KW"/>
</dbReference>
<evidence type="ECO:0000256" key="5">
    <source>
        <dbReference type="ARBA" id="ARBA00034078"/>
    </source>
</evidence>
<name>A0A067R5K8_ZOONE</name>
<accession>A0A067R5K8</accession>
<dbReference type="InterPro" id="IPR018967">
    <property type="entry name" value="FeS-contain_CDGSH-typ"/>
</dbReference>
<evidence type="ECO:0000256" key="2">
    <source>
        <dbReference type="ARBA" id="ARBA00022723"/>
    </source>
</evidence>